<reference evidence="3 4" key="1">
    <citation type="submission" date="2024-09" db="EMBL/GenBank/DDBJ databases">
        <title>Itraconazole resistance in Madurella fahalii resulting from another homologue of gene encoding cytochrome P450 14-alpha sterol demethylase (CYP51).</title>
        <authorList>
            <person name="Yoshioka I."/>
            <person name="Fahal A.H."/>
            <person name="Kaneko S."/>
            <person name="Yaguchi T."/>
        </authorList>
    </citation>
    <scope>NUCLEOTIDE SEQUENCE [LARGE SCALE GENOMIC DNA]</scope>
    <source>
        <strain evidence="3 4">IFM 68171</strain>
    </source>
</reference>
<dbReference type="EMBL" id="BAAFSV010000001">
    <property type="protein sequence ID" value="GAB1312026.1"/>
    <property type="molecule type" value="Genomic_DNA"/>
</dbReference>
<feature type="region of interest" description="Disordered" evidence="2">
    <location>
        <begin position="191"/>
        <end position="290"/>
    </location>
</feature>
<dbReference type="RefSeq" id="XP_070913759.1">
    <property type="nucleotide sequence ID" value="XM_071057658.1"/>
</dbReference>
<organism evidence="3 4">
    <name type="scientific">Madurella fahalii</name>
    <dbReference type="NCBI Taxonomy" id="1157608"/>
    <lineage>
        <taxon>Eukaryota</taxon>
        <taxon>Fungi</taxon>
        <taxon>Dikarya</taxon>
        <taxon>Ascomycota</taxon>
        <taxon>Pezizomycotina</taxon>
        <taxon>Sordariomycetes</taxon>
        <taxon>Sordariomycetidae</taxon>
        <taxon>Sordariales</taxon>
        <taxon>Sordariales incertae sedis</taxon>
        <taxon>Madurella</taxon>
    </lineage>
</organism>
<comment type="caution">
    <text evidence="3">The sequence shown here is derived from an EMBL/GenBank/DDBJ whole genome shotgun (WGS) entry which is preliminary data.</text>
</comment>
<protein>
    <submittedName>
        <fullName evidence="3">Uncharacterized protein</fullName>
    </submittedName>
</protein>
<dbReference type="Proteomes" id="UP001628179">
    <property type="component" value="Unassembled WGS sequence"/>
</dbReference>
<accession>A0ABQ0G2Q9</accession>
<dbReference type="GeneID" id="98172981"/>
<keyword evidence="1" id="KW-0175">Coiled coil</keyword>
<gene>
    <name evidence="3" type="ORF">MFIFM68171_02236</name>
</gene>
<evidence type="ECO:0000313" key="4">
    <source>
        <dbReference type="Proteomes" id="UP001628179"/>
    </source>
</evidence>
<proteinExistence type="predicted"/>
<evidence type="ECO:0000256" key="1">
    <source>
        <dbReference type="SAM" id="Coils"/>
    </source>
</evidence>
<evidence type="ECO:0000313" key="3">
    <source>
        <dbReference type="EMBL" id="GAB1312026.1"/>
    </source>
</evidence>
<sequence length="290" mass="32501">MSETATKAFVTAEIEALRQETKAEFAVVHKAIGRLETDVEELKADVRELKTDVRELKTEFGELKADFGEMRVTMRQMEIRARNSRLKNPIARIRPVPIFVQGRGAEEPNPDYFPKYADQLYGLRTPQKERDYQMLAYLSKFYDIQLEAADTSQSSEEIQVDPERAVELLEEILGLDEDNFIAFRARAQQFATQGPTAEKRDRPATSSSGGPQPHRRRLQTPSDGAPTIPFTITPSRARGHPAPADQVGSPTIPFTKTPSRALEPPSDFHTVAARPRHPSTIPDTEETASS</sequence>
<keyword evidence="4" id="KW-1185">Reference proteome</keyword>
<dbReference type="Gene3D" id="1.20.5.170">
    <property type="match status" value="1"/>
</dbReference>
<evidence type="ECO:0000256" key="2">
    <source>
        <dbReference type="SAM" id="MobiDB-lite"/>
    </source>
</evidence>
<name>A0ABQ0G2Q9_9PEZI</name>
<feature type="coiled-coil region" evidence="1">
    <location>
        <begin position="32"/>
        <end position="66"/>
    </location>
</feature>
<feature type="compositionally biased region" description="Polar residues" evidence="2">
    <location>
        <begin position="248"/>
        <end position="258"/>
    </location>
</feature>